<keyword evidence="2" id="KW-1185">Reference proteome</keyword>
<dbReference type="SUPFAM" id="SSF81301">
    <property type="entry name" value="Nucleotidyltransferase"/>
    <property type="match status" value="1"/>
</dbReference>
<dbReference type="InterPro" id="IPR043519">
    <property type="entry name" value="NT_sf"/>
</dbReference>
<sequence>MGATAIPGCLTKGDLDLVVRVDAADFPAAEVCLAARFARNAGSIRTEDFAAFADDGQPLPLGIQLTVKGGPFDVFHHFADALRGDAGLLERYNALKTRCDGLPMDAYRDEKSRFIAAVLRRLR</sequence>
<accession>A0ABV2L4E2</accession>
<name>A0ABV2L4E2_9HYPH</name>
<evidence type="ECO:0000313" key="2">
    <source>
        <dbReference type="Proteomes" id="UP001549145"/>
    </source>
</evidence>
<evidence type="ECO:0000313" key="1">
    <source>
        <dbReference type="EMBL" id="MET3692713.1"/>
    </source>
</evidence>
<dbReference type="InterPro" id="IPR007344">
    <property type="entry name" value="GrpB/CoaE"/>
</dbReference>
<dbReference type="EMBL" id="JBEPMM010000005">
    <property type="protein sequence ID" value="MET3692713.1"/>
    <property type="molecule type" value="Genomic_DNA"/>
</dbReference>
<reference evidence="1 2" key="1">
    <citation type="submission" date="2024-06" db="EMBL/GenBank/DDBJ databases">
        <title>Genomic Encyclopedia of Type Strains, Phase IV (KMG-IV): sequencing the most valuable type-strain genomes for metagenomic binning, comparative biology and taxonomic classification.</title>
        <authorList>
            <person name="Goeker M."/>
        </authorList>
    </citation>
    <scope>NUCLEOTIDE SEQUENCE [LARGE SCALE GENOMIC DNA]</scope>
    <source>
        <strain evidence="1 2">DSM 21331</strain>
    </source>
</reference>
<proteinExistence type="predicted"/>
<dbReference type="Proteomes" id="UP001549145">
    <property type="component" value="Unassembled WGS sequence"/>
</dbReference>
<protein>
    <submittedName>
        <fullName evidence="1">GrpB-like predicted nucleotidyltransferase (UPF0157 family)</fullName>
    </submittedName>
</protein>
<comment type="caution">
    <text evidence="1">The sequence shown here is derived from an EMBL/GenBank/DDBJ whole genome shotgun (WGS) entry which is preliminary data.</text>
</comment>
<dbReference type="Gene3D" id="3.30.460.10">
    <property type="entry name" value="Beta Polymerase, domain 2"/>
    <property type="match status" value="1"/>
</dbReference>
<dbReference type="Pfam" id="PF04229">
    <property type="entry name" value="GrpB"/>
    <property type="match status" value="1"/>
</dbReference>
<gene>
    <name evidence="1" type="ORF">ABID43_002253</name>
</gene>
<organism evidence="1 2">
    <name type="scientific">Methylobacterium goesingense</name>
    <dbReference type="NCBI Taxonomy" id="243690"/>
    <lineage>
        <taxon>Bacteria</taxon>
        <taxon>Pseudomonadati</taxon>
        <taxon>Pseudomonadota</taxon>
        <taxon>Alphaproteobacteria</taxon>
        <taxon>Hyphomicrobiales</taxon>
        <taxon>Methylobacteriaceae</taxon>
        <taxon>Methylobacterium</taxon>
    </lineage>
</organism>